<feature type="chain" id="PRO_5018816347" evidence="8">
    <location>
        <begin position="22"/>
        <end position="474"/>
    </location>
</feature>
<evidence type="ECO:0000313" key="11">
    <source>
        <dbReference type="Proteomes" id="UP000291130"/>
    </source>
</evidence>
<keyword evidence="2 8" id="KW-1134">Transmembrane beta strand</keyword>
<name>A0A411MI79_9PSED</name>
<dbReference type="InterPro" id="IPR010131">
    <property type="entry name" value="MdtP/NodT-like"/>
</dbReference>
<evidence type="ECO:0000256" key="5">
    <source>
        <dbReference type="ARBA" id="ARBA00023139"/>
    </source>
</evidence>
<dbReference type="PANTHER" id="PTHR30203">
    <property type="entry name" value="OUTER MEMBRANE CATION EFFLUX PROTEIN"/>
    <property type="match status" value="1"/>
</dbReference>
<protein>
    <submittedName>
        <fullName evidence="10">Efflux transporter outer membrane subunit</fullName>
    </submittedName>
</protein>
<keyword evidence="9" id="KW-0175">Coiled coil</keyword>
<organism evidence="10 11">
    <name type="scientific">Pseudomonas tructae</name>
    <dbReference type="NCBI Taxonomy" id="2518644"/>
    <lineage>
        <taxon>Bacteria</taxon>
        <taxon>Pseudomonadati</taxon>
        <taxon>Pseudomonadota</taxon>
        <taxon>Gammaproteobacteria</taxon>
        <taxon>Pseudomonadales</taxon>
        <taxon>Pseudomonadaceae</taxon>
        <taxon>Pseudomonas</taxon>
    </lineage>
</organism>
<comment type="similarity">
    <text evidence="1 8">Belongs to the outer membrane factor (OMF) (TC 1.B.17) family.</text>
</comment>
<feature type="signal peptide" evidence="8">
    <location>
        <begin position="1"/>
        <end position="21"/>
    </location>
</feature>
<sequence>MNRSVKLFVPSLLALALAACAVGPDYQAPGTAAAQLSAANEPTAKAAFDRSRFESIWWKQFDDPVLNQLVSQSLDGNRELRVAFARLKAARAIRDDVSNDALPTVTSRASADLGKGQVPGQTDDRVNSERYDLGLDMAWELDLFGRIQRQLEASEAEQDAAQADLQQLQVSLIAELVDAYGQLRGAQLREKIALANLKTQQDSRGITETLRDAGVGNDLDVVRADARLAAVEASVPQLQAEQVRARNRIATLLGQRPDALAIDLSPAQLPAIAKALPVGDPGELLKRRPDIRSAERQLAAATANIGVATADLFPRVSLSGFLGFTAGRGSQLGSSAAKAWALGPSITWAAFDLGSVRARLRGANADAEGALANYEQQVLLALEESENAFSDYSKRQQRLLALLRQSEASRKAADLASIRYREGTVDYLVLLDAERERLSAEDAQAQGEVDLYRGIVAIYKALGGGWQAESVATN</sequence>
<dbReference type="GO" id="GO:0015562">
    <property type="term" value="F:efflux transmembrane transporter activity"/>
    <property type="evidence" value="ECO:0007669"/>
    <property type="project" value="InterPro"/>
</dbReference>
<comment type="subcellular location">
    <subcellularLocation>
        <location evidence="8">Cell outer membrane</location>
        <topology evidence="8">Lipid-anchor</topology>
    </subcellularLocation>
</comment>
<dbReference type="Gene3D" id="2.20.200.10">
    <property type="entry name" value="Outer membrane efflux proteins (OEP)"/>
    <property type="match status" value="1"/>
</dbReference>
<evidence type="ECO:0000256" key="7">
    <source>
        <dbReference type="ARBA" id="ARBA00023288"/>
    </source>
</evidence>
<evidence type="ECO:0000256" key="9">
    <source>
        <dbReference type="SAM" id="Coils"/>
    </source>
</evidence>
<keyword evidence="8" id="KW-0732">Signal</keyword>
<evidence type="ECO:0000256" key="1">
    <source>
        <dbReference type="ARBA" id="ARBA00007613"/>
    </source>
</evidence>
<dbReference type="Proteomes" id="UP000291130">
    <property type="component" value="Chromosome"/>
</dbReference>
<dbReference type="PROSITE" id="PS51257">
    <property type="entry name" value="PROKAR_LIPOPROTEIN"/>
    <property type="match status" value="1"/>
</dbReference>
<evidence type="ECO:0000256" key="4">
    <source>
        <dbReference type="ARBA" id="ARBA00023136"/>
    </source>
</evidence>
<dbReference type="OrthoDB" id="9770517at2"/>
<dbReference type="PANTHER" id="PTHR30203:SF25">
    <property type="entry name" value="OUTER MEMBRANE PROTEIN-RELATED"/>
    <property type="match status" value="1"/>
</dbReference>
<dbReference type="Gene3D" id="1.20.1600.10">
    <property type="entry name" value="Outer membrane efflux proteins (OEP)"/>
    <property type="match status" value="1"/>
</dbReference>
<evidence type="ECO:0000256" key="6">
    <source>
        <dbReference type="ARBA" id="ARBA00023237"/>
    </source>
</evidence>
<evidence type="ECO:0000313" key="10">
    <source>
        <dbReference type="EMBL" id="QBF26552.1"/>
    </source>
</evidence>
<keyword evidence="11" id="KW-1185">Reference proteome</keyword>
<accession>A0A411MI79</accession>
<dbReference type="SUPFAM" id="SSF56954">
    <property type="entry name" value="Outer membrane efflux proteins (OEP)"/>
    <property type="match status" value="1"/>
</dbReference>
<proteinExistence type="inferred from homology"/>
<evidence type="ECO:0000256" key="8">
    <source>
        <dbReference type="RuleBase" id="RU362097"/>
    </source>
</evidence>
<keyword evidence="3 8" id="KW-0812">Transmembrane</keyword>
<dbReference type="RefSeq" id="WP_130264420.1">
    <property type="nucleotide sequence ID" value="NZ_CP035952.1"/>
</dbReference>
<gene>
    <name evidence="10" type="ORF">EXN22_12910</name>
</gene>
<keyword evidence="5 8" id="KW-0564">Palmitate</keyword>
<dbReference type="Pfam" id="PF02321">
    <property type="entry name" value="OEP"/>
    <property type="match status" value="2"/>
</dbReference>
<dbReference type="NCBIfam" id="TIGR01845">
    <property type="entry name" value="outer_NodT"/>
    <property type="match status" value="1"/>
</dbReference>
<dbReference type="EMBL" id="CP035952">
    <property type="protein sequence ID" value="QBF26552.1"/>
    <property type="molecule type" value="Genomic_DNA"/>
</dbReference>
<keyword evidence="4 8" id="KW-0472">Membrane</keyword>
<keyword evidence="6" id="KW-0998">Cell outer membrane</keyword>
<evidence type="ECO:0000256" key="3">
    <source>
        <dbReference type="ARBA" id="ARBA00022692"/>
    </source>
</evidence>
<dbReference type="AlphaFoldDB" id="A0A411MI79"/>
<evidence type="ECO:0000256" key="2">
    <source>
        <dbReference type="ARBA" id="ARBA00022452"/>
    </source>
</evidence>
<dbReference type="InterPro" id="IPR003423">
    <property type="entry name" value="OMP_efflux"/>
</dbReference>
<dbReference type="KEGG" id="ptk:EXN22_12910"/>
<dbReference type="GO" id="GO:0009279">
    <property type="term" value="C:cell outer membrane"/>
    <property type="evidence" value="ECO:0007669"/>
    <property type="project" value="UniProtKB-SubCell"/>
</dbReference>
<reference evidence="10 11" key="1">
    <citation type="submission" date="2019-02" db="EMBL/GenBank/DDBJ databases">
        <title>Complete genome sequence of Pseudomonas sp. SNU WT1 isolated from rainbow trout.</title>
        <authorList>
            <person name="Oh W.T."/>
            <person name="Park S.C."/>
        </authorList>
    </citation>
    <scope>NUCLEOTIDE SEQUENCE [LARGE SCALE GENOMIC DNA]</scope>
    <source>
        <strain evidence="10 11">SNU WT1</strain>
    </source>
</reference>
<feature type="coiled-coil region" evidence="9">
    <location>
        <begin position="357"/>
        <end position="384"/>
    </location>
</feature>
<keyword evidence="7 8" id="KW-0449">Lipoprotein</keyword>